<evidence type="ECO:0000313" key="8">
    <source>
        <dbReference type="Proteomes" id="UP000570288"/>
    </source>
</evidence>
<feature type="transmembrane region" description="Helical" evidence="5">
    <location>
        <begin position="87"/>
        <end position="103"/>
    </location>
</feature>
<feature type="non-terminal residue" evidence="7">
    <location>
        <position position="1"/>
    </location>
</feature>
<feature type="transmembrane region" description="Helical" evidence="5">
    <location>
        <begin position="160"/>
        <end position="183"/>
    </location>
</feature>
<protein>
    <submittedName>
        <fullName evidence="7">S26A2 protein</fullName>
    </submittedName>
</protein>
<dbReference type="InterPro" id="IPR001902">
    <property type="entry name" value="SLC26A/SulP_fam"/>
</dbReference>
<dbReference type="AlphaFoldDB" id="A0A7L2R8M2"/>
<accession>A0A7L2R8M2</accession>
<evidence type="ECO:0000256" key="5">
    <source>
        <dbReference type="SAM" id="Phobius"/>
    </source>
</evidence>
<dbReference type="InterPro" id="IPR018045">
    <property type="entry name" value="S04_transporter_CS"/>
</dbReference>
<dbReference type="Pfam" id="PF00916">
    <property type="entry name" value="Sulfate_transp"/>
    <property type="match status" value="1"/>
</dbReference>
<proteinExistence type="predicted"/>
<evidence type="ECO:0000256" key="4">
    <source>
        <dbReference type="ARBA" id="ARBA00023136"/>
    </source>
</evidence>
<dbReference type="GO" id="GO:0016020">
    <property type="term" value="C:membrane"/>
    <property type="evidence" value="ECO:0007669"/>
    <property type="project" value="UniProtKB-SubCell"/>
</dbReference>
<dbReference type="InterPro" id="IPR011547">
    <property type="entry name" value="SLC26A/SulP_dom"/>
</dbReference>
<dbReference type="GO" id="GO:0008271">
    <property type="term" value="F:secondary active sulfate transmembrane transporter activity"/>
    <property type="evidence" value="ECO:0007669"/>
    <property type="project" value="InterPro"/>
</dbReference>
<gene>
    <name evidence="7" type="primary">Slc26a2</name>
    <name evidence="7" type="ORF">OXYMAD_R06490</name>
</gene>
<feature type="non-terminal residue" evidence="7">
    <location>
        <position position="273"/>
    </location>
</feature>
<dbReference type="PROSITE" id="PS01130">
    <property type="entry name" value="SLC26A"/>
    <property type="match status" value="1"/>
</dbReference>
<dbReference type="PANTHER" id="PTHR11814">
    <property type="entry name" value="SULFATE TRANSPORTER"/>
    <property type="match status" value="1"/>
</dbReference>
<feature type="transmembrane region" description="Helical" evidence="5">
    <location>
        <begin position="56"/>
        <end position="81"/>
    </location>
</feature>
<evidence type="ECO:0000313" key="7">
    <source>
        <dbReference type="EMBL" id="NXS05512.1"/>
    </source>
</evidence>
<evidence type="ECO:0000256" key="1">
    <source>
        <dbReference type="ARBA" id="ARBA00004141"/>
    </source>
</evidence>
<keyword evidence="4 5" id="KW-0472">Membrane</keyword>
<reference evidence="7 8" key="1">
    <citation type="submission" date="2019-09" db="EMBL/GenBank/DDBJ databases">
        <title>Bird 10,000 Genomes (B10K) Project - Family phase.</title>
        <authorList>
            <person name="Zhang G."/>
        </authorList>
    </citation>
    <scope>NUCLEOTIDE SEQUENCE [LARGE SCALE GENOMIC DNA]</scope>
    <source>
        <strain evidence="7">B10K-DU-002-81</strain>
    </source>
</reference>
<organism evidence="7 8">
    <name type="scientific">Oxylabes madagascariensis</name>
    <name type="common">white-throated Oxylabes</name>
    <dbReference type="NCBI Taxonomy" id="98144"/>
    <lineage>
        <taxon>Eukaryota</taxon>
        <taxon>Metazoa</taxon>
        <taxon>Chordata</taxon>
        <taxon>Craniata</taxon>
        <taxon>Vertebrata</taxon>
        <taxon>Euteleostomi</taxon>
        <taxon>Archelosauria</taxon>
        <taxon>Archosauria</taxon>
        <taxon>Dinosauria</taxon>
        <taxon>Saurischia</taxon>
        <taxon>Theropoda</taxon>
        <taxon>Coelurosauria</taxon>
        <taxon>Aves</taxon>
        <taxon>Neognathae</taxon>
        <taxon>Neoaves</taxon>
        <taxon>Telluraves</taxon>
        <taxon>Australaves</taxon>
        <taxon>Passeriformes</taxon>
        <taxon>Sylvioidea</taxon>
        <taxon>Timaliidae</taxon>
        <taxon>Oxylabes</taxon>
    </lineage>
</organism>
<feature type="domain" description="SLC26A/SulP transporter" evidence="6">
    <location>
        <begin position="57"/>
        <end position="272"/>
    </location>
</feature>
<evidence type="ECO:0000259" key="6">
    <source>
        <dbReference type="Pfam" id="PF00916"/>
    </source>
</evidence>
<comment type="subcellular location">
    <subcellularLocation>
        <location evidence="1">Membrane</location>
        <topology evidence="1">Multi-pass membrane protein</topology>
    </subcellularLocation>
</comment>
<keyword evidence="2 5" id="KW-0812">Transmembrane</keyword>
<feature type="transmembrane region" description="Helical" evidence="5">
    <location>
        <begin position="195"/>
        <end position="217"/>
    </location>
</feature>
<dbReference type="Proteomes" id="UP000570288">
    <property type="component" value="Unassembled WGS sequence"/>
</dbReference>
<name>A0A7L2R8M2_9PASS</name>
<keyword evidence="3 5" id="KW-1133">Transmembrane helix</keyword>
<evidence type="ECO:0000256" key="3">
    <source>
        <dbReference type="ARBA" id="ARBA00022989"/>
    </source>
</evidence>
<comment type="caution">
    <text evidence="7">The sequence shown here is derived from an EMBL/GenBank/DDBJ whole genome shotgun (WGS) entry which is preliminary data.</text>
</comment>
<sequence length="273" mass="30010">HHRMFLEPQEKKRNMKALLIKQAKKTCSCTPAKIKDCVLGFFPILQWLPKYKLREYLLGDVMSGVIVGVLLVPQSIAYSLLAGLEPIYGLYTSFFSCIIYCIFGTSRHISVSIFGVVCLMLGQVVDREVERAGYELEPALPALGGDSNSTGNGTLCDKGCYAMAVAATITFISGVYQVAMGFFQVGFVSVYLSDSLLSGFVTGASLTVLTSQVKYLLGLDIPRSGGIGSLITTWINIFRNIHRTNICDLITSFLCFLVLIPAKELNERFKSKL</sequence>
<evidence type="ECO:0000256" key="2">
    <source>
        <dbReference type="ARBA" id="ARBA00022692"/>
    </source>
</evidence>
<dbReference type="EMBL" id="VYZR01384540">
    <property type="protein sequence ID" value="NXS05512.1"/>
    <property type="molecule type" value="Genomic_DNA"/>
</dbReference>
<keyword evidence="8" id="KW-1185">Reference proteome</keyword>
<dbReference type="OrthoDB" id="288203at2759"/>